<evidence type="ECO:0000259" key="1">
    <source>
        <dbReference type="Pfam" id="PF12697"/>
    </source>
</evidence>
<dbReference type="RefSeq" id="WP_253653427.1">
    <property type="nucleotide sequence ID" value="NZ_BAAAOE010000001.1"/>
</dbReference>
<dbReference type="Proteomes" id="UP001205740">
    <property type="component" value="Unassembled WGS sequence"/>
</dbReference>
<evidence type="ECO:0000313" key="2">
    <source>
        <dbReference type="EMBL" id="MCP2159828.1"/>
    </source>
</evidence>
<dbReference type="InterPro" id="IPR050266">
    <property type="entry name" value="AB_hydrolase_sf"/>
</dbReference>
<reference evidence="2 3" key="1">
    <citation type="submission" date="2022-06" db="EMBL/GenBank/DDBJ databases">
        <title>Genomic Encyclopedia of Archaeal and Bacterial Type Strains, Phase II (KMG-II): from individual species to whole genera.</title>
        <authorList>
            <person name="Goeker M."/>
        </authorList>
    </citation>
    <scope>NUCLEOTIDE SEQUENCE [LARGE SCALE GENOMIC DNA]</scope>
    <source>
        <strain evidence="2 3">DSM 45037</strain>
    </source>
</reference>
<organism evidence="2 3">
    <name type="scientific">Williamsia serinedens</name>
    <dbReference type="NCBI Taxonomy" id="391736"/>
    <lineage>
        <taxon>Bacteria</taxon>
        <taxon>Bacillati</taxon>
        <taxon>Actinomycetota</taxon>
        <taxon>Actinomycetes</taxon>
        <taxon>Mycobacteriales</taxon>
        <taxon>Nocardiaceae</taxon>
        <taxon>Williamsia</taxon>
    </lineage>
</organism>
<dbReference type="InterPro" id="IPR000073">
    <property type="entry name" value="AB_hydrolase_1"/>
</dbReference>
<dbReference type="Gene3D" id="3.40.50.1820">
    <property type="entry name" value="alpha/beta hydrolase"/>
    <property type="match status" value="1"/>
</dbReference>
<accession>A0ABT1GZY7</accession>
<gene>
    <name evidence="2" type="ORF">LX12_001007</name>
</gene>
<keyword evidence="3" id="KW-1185">Reference proteome</keyword>
<dbReference type="SUPFAM" id="SSF53474">
    <property type="entry name" value="alpha/beta-Hydrolases"/>
    <property type="match status" value="1"/>
</dbReference>
<dbReference type="Pfam" id="PF12697">
    <property type="entry name" value="Abhydrolase_6"/>
    <property type="match status" value="1"/>
</dbReference>
<evidence type="ECO:0000313" key="3">
    <source>
        <dbReference type="Proteomes" id="UP001205740"/>
    </source>
</evidence>
<dbReference type="InterPro" id="IPR029058">
    <property type="entry name" value="AB_hydrolase_fold"/>
</dbReference>
<dbReference type="PANTHER" id="PTHR43798:SF33">
    <property type="entry name" value="HYDROLASE, PUTATIVE (AFU_ORTHOLOGUE AFUA_2G14860)-RELATED"/>
    <property type="match status" value="1"/>
</dbReference>
<feature type="domain" description="AB hydrolase-1" evidence="1">
    <location>
        <begin position="36"/>
        <end position="280"/>
    </location>
</feature>
<name>A0ABT1GZY7_9NOCA</name>
<comment type="caution">
    <text evidence="2">The sequence shown here is derived from an EMBL/GenBank/DDBJ whole genome shotgun (WGS) entry which is preliminary data.</text>
</comment>
<dbReference type="EMBL" id="JAMTCG010000002">
    <property type="protein sequence ID" value="MCP2159828.1"/>
    <property type="molecule type" value="Genomic_DNA"/>
</dbReference>
<sequence>MTPVEPPGVVAEIAGLATHVVVDGSGPPVVLMAALGSNWFDLDALAARLADSFTVIRYDRPGYGLSASLPRDRWPTLSGEIDRLEAVLDHLGVTEPVVLAAHSMSSLYAEGFALTRPGRTRAVLMIDGTFSLIGVRAVPTARRVANCHRAADVVARLDIPRRLGPAAHASVLPRPPEGYDESQRHWIRHVFTRVDMARATLVENAAYPAIDEDLRALRAERGRPSMPVTVLAALGDGGGWRSAWRSRHRRYAAALGASYEEISPAGHLLVLSRPALVADAIRRLVRRADDGWVRAAGAPDPMR</sequence>
<dbReference type="PANTHER" id="PTHR43798">
    <property type="entry name" value="MONOACYLGLYCEROL LIPASE"/>
    <property type="match status" value="1"/>
</dbReference>
<protein>
    <submittedName>
        <fullName evidence="2">Pimeloyl-ACP methyl ester carboxylesterase</fullName>
    </submittedName>
</protein>
<proteinExistence type="predicted"/>